<name>X1JUT4_9ZZZZ</name>
<reference evidence="1" key="1">
    <citation type="journal article" date="2014" name="Front. Microbiol.">
        <title>High frequency of phylogenetically diverse reductive dehalogenase-homologous genes in deep subseafloor sedimentary metagenomes.</title>
        <authorList>
            <person name="Kawai M."/>
            <person name="Futagami T."/>
            <person name="Toyoda A."/>
            <person name="Takaki Y."/>
            <person name="Nishi S."/>
            <person name="Hori S."/>
            <person name="Arai W."/>
            <person name="Tsubouchi T."/>
            <person name="Morono Y."/>
            <person name="Uchiyama I."/>
            <person name="Ito T."/>
            <person name="Fujiyama A."/>
            <person name="Inagaki F."/>
            <person name="Takami H."/>
        </authorList>
    </citation>
    <scope>NUCLEOTIDE SEQUENCE</scope>
    <source>
        <strain evidence="1">Expedition CK06-06</strain>
    </source>
</reference>
<gene>
    <name evidence="1" type="ORF">S06H3_01700</name>
</gene>
<proteinExistence type="predicted"/>
<protein>
    <submittedName>
        <fullName evidence="1">Uncharacterized protein</fullName>
    </submittedName>
</protein>
<organism evidence="1">
    <name type="scientific">marine sediment metagenome</name>
    <dbReference type="NCBI Taxonomy" id="412755"/>
    <lineage>
        <taxon>unclassified sequences</taxon>
        <taxon>metagenomes</taxon>
        <taxon>ecological metagenomes</taxon>
    </lineage>
</organism>
<evidence type="ECO:0000313" key="1">
    <source>
        <dbReference type="EMBL" id="GAH98481.1"/>
    </source>
</evidence>
<dbReference type="AlphaFoldDB" id="X1JUT4"/>
<accession>X1JUT4</accession>
<comment type="caution">
    <text evidence="1">The sequence shown here is derived from an EMBL/GenBank/DDBJ whole genome shotgun (WGS) entry which is preliminary data.</text>
</comment>
<dbReference type="EMBL" id="BARV01000443">
    <property type="protein sequence ID" value="GAH98481.1"/>
    <property type="molecule type" value="Genomic_DNA"/>
</dbReference>
<sequence>MINQEYLIDRIIKKEKEHLPILADFDEDVERVRLEQFLNKVRNTSDVDFALNKENLAEELKGKDHKRNSGNEVLLKIRGFLLDPIVLKYI</sequence>